<evidence type="ECO:0000313" key="2">
    <source>
        <dbReference type="Proteomes" id="UP000235392"/>
    </source>
</evidence>
<accession>A0A2N5V232</accession>
<dbReference type="EMBL" id="PGCI01000061">
    <property type="protein sequence ID" value="PLW44043.1"/>
    <property type="molecule type" value="Genomic_DNA"/>
</dbReference>
<reference evidence="1 2" key="1">
    <citation type="submission" date="2017-11" db="EMBL/GenBank/DDBJ databases">
        <title>De novo assembly and phasing of dikaryotic genomes from two isolates of Puccinia coronata f. sp. avenae, the causal agent of oat crown rust.</title>
        <authorList>
            <person name="Miller M.E."/>
            <person name="Zhang Y."/>
            <person name="Omidvar V."/>
            <person name="Sperschneider J."/>
            <person name="Schwessinger B."/>
            <person name="Raley C."/>
            <person name="Palmer J.M."/>
            <person name="Garnica D."/>
            <person name="Upadhyaya N."/>
            <person name="Rathjen J."/>
            <person name="Taylor J.M."/>
            <person name="Park R.F."/>
            <person name="Dodds P.N."/>
            <person name="Hirsch C.D."/>
            <person name="Kianian S.F."/>
            <person name="Figueroa M."/>
        </authorList>
    </citation>
    <scope>NUCLEOTIDE SEQUENCE [LARGE SCALE GENOMIC DNA]</scope>
    <source>
        <strain evidence="1">12SD80</strain>
    </source>
</reference>
<sequence length="93" mass="10118">MVGRRERLGFWSFSPKDEEDGDEICFFATQVKQTAETYASINMIGTQHASANASLAPPDRKVEKLGAISQSHCIKAGRPKAAATPETRPARPS</sequence>
<gene>
    <name evidence="1" type="ORF">PCASD_04888</name>
</gene>
<protein>
    <submittedName>
        <fullName evidence="1">Uncharacterized protein</fullName>
    </submittedName>
</protein>
<proteinExistence type="predicted"/>
<dbReference type="Proteomes" id="UP000235392">
    <property type="component" value="Unassembled WGS sequence"/>
</dbReference>
<comment type="caution">
    <text evidence="1">The sequence shown here is derived from an EMBL/GenBank/DDBJ whole genome shotgun (WGS) entry which is preliminary data.</text>
</comment>
<name>A0A2N5V232_9BASI</name>
<organism evidence="1 2">
    <name type="scientific">Puccinia coronata f. sp. avenae</name>
    <dbReference type="NCBI Taxonomy" id="200324"/>
    <lineage>
        <taxon>Eukaryota</taxon>
        <taxon>Fungi</taxon>
        <taxon>Dikarya</taxon>
        <taxon>Basidiomycota</taxon>
        <taxon>Pucciniomycotina</taxon>
        <taxon>Pucciniomycetes</taxon>
        <taxon>Pucciniales</taxon>
        <taxon>Pucciniaceae</taxon>
        <taxon>Puccinia</taxon>
    </lineage>
</organism>
<evidence type="ECO:0000313" key="1">
    <source>
        <dbReference type="EMBL" id="PLW44043.1"/>
    </source>
</evidence>
<dbReference type="AlphaFoldDB" id="A0A2N5V232"/>